<evidence type="ECO:0000256" key="1">
    <source>
        <dbReference type="SAM" id="Phobius"/>
    </source>
</evidence>
<sequence length="167" mass="18694">MKTIDEEIWAYIDGSCNAAESQRIAEKIATDDNYAVAYQELSKLNDLMAADELEEPSMSFSRNVMDAVALEIAPKKLSTRVNNNIIYGIAAFFILSLAAIFIYVLANSTYPAQSAFKLPEASFSFNMSEMLSPLSMKIFLMVDLALALLYMDRLLRRKLHANKTTLS</sequence>
<evidence type="ECO:0008006" key="4">
    <source>
        <dbReference type="Google" id="ProtNLM"/>
    </source>
</evidence>
<protein>
    <recommendedName>
        <fullName evidence="4">Zf-HC2 domain-containing protein</fullName>
    </recommendedName>
</protein>
<keyword evidence="1" id="KW-0812">Transmembrane</keyword>
<accession>A0A916X9B7</accession>
<feature type="transmembrane region" description="Helical" evidence="1">
    <location>
        <begin position="130"/>
        <end position="150"/>
    </location>
</feature>
<gene>
    <name evidence="2" type="ORF">GCM10011387_07610</name>
</gene>
<dbReference type="Proteomes" id="UP000651668">
    <property type="component" value="Unassembled WGS sequence"/>
</dbReference>
<reference evidence="2" key="2">
    <citation type="submission" date="2020-09" db="EMBL/GenBank/DDBJ databases">
        <authorList>
            <person name="Sun Q."/>
            <person name="Zhou Y."/>
        </authorList>
    </citation>
    <scope>NUCLEOTIDE SEQUENCE</scope>
    <source>
        <strain evidence="2">CGMCC 1.15343</strain>
    </source>
</reference>
<feature type="transmembrane region" description="Helical" evidence="1">
    <location>
        <begin position="85"/>
        <end position="110"/>
    </location>
</feature>
<dbReference type="RefSeq" id="WP_188625511.1">
    <property type="nucleotide sequence ID" value="NZ_BMIL01000002.1"/>
</dbReference>
<keyword evidence="3" id="KW-1185">Reference proteome</keyword>
<organism evidence="2 3">
    <name type="scientific">Pedobacter quisquiliarum</name>
    <dbReference type="NCBI Taxonomy" id="1834438"/>
    <lineage>
        <taxon>Bacteria</taxon>
        <taxon>Pseudomonadati</taxon>
        <taxon>Bacteroidota</taxon>
        <taxon>Sphingobacteriia</taxon>
        <taxon>Sphingobacteriales</taxon>
        <taxon>Sphingobacteriaceae</taxon>
        <taxon>Pedobacter</taxon>
    </lineage>
</organism>
<comment type="caution">
    <text evidence="2">The sequence shown here is derived from an EMBL/GenBank/DDBJ whole genome shotgun (WGS) entry which is preliminary data.</text>
</comment>
<reference evidence="2" key="1">
    <citation type="journal article" date="2014" name="Int. J. Syst. Evol. Microbiol.">
        <title>Complete genome sequence of Corynebacterium casei LMG S-19264T (=DSM 44701T), isolated from a smear-ripened cheese.</title>
        <authorList>
            <consortium name="US DOE Joint Genome Institute (JGI-PGF)"/>
            <person name="Walter F."/>
            <person name="Albersmeier A."/>
            <person name="Kalinowski J."/>
            <person name="Ruckert C."/>
        </authorList>
    </citation>
    <scope>NUCLEOTIDE SEQUENCE</scope>
    <source>
        <strain evidence="2">CGMCC 1.15343</strain>
    </source>
</reference>
<dbReference type="AlphaFoldDB" id="A0A916X9B7"/>
<keyword evidence="1" id="KW-1133">Transmembrane helix</keyword>
<proteinExistence type="predicted"/>
<keyword evidence="1" id="KW-0472">Membrane</keyword>
<dbReference type="EMBL" id="BMIL01000002">
    <property type="protein sequence ID" value="GGC56519.1"/>
    <property type="molecule type" value="Genomic_DNA"/>
</dbReference>
<name>A0A916X9B7_9SPHI</name>
<evidence type="ECO:0000313" key="3">
    <source>
        <dbReference type="Proteomes" id="UP000651668"/>
    </source>
</evidence>
<evidence type="ECO:0000313" key="2">
    <source>
        <dbReference type="EMBL" id="GGC56519.1"/>
    </source>
</evidence>